<gene>
    <name evidence="2" type="ORF">BAUCODRAFT_71724</name>
</gene>
<dbReference type="eggNOG" id="ENOG502S15T">
    <property type="taxonomic scope" value="Eukaryota"/>
</dbReference>
<dbReference type="Gene3D" id="3.40.50.1820">
    <property type="entry name" value="alpha/beta hydrolase"/>
    <property type="match status" value="1"/>
</dbReference>
<dbReference type="SUPFAM" id="SSF53474">
    <property type="entry name" value="alpha/beta-Hydrolases"/>
    <property type="match status" value="1"/>
</dbReference>
<accession>M2MGB6</accession>
<dbReference type="InterPro" id="IPR029058">
    <property type="entry name" value="AB_hydrolase_fold"/>
</dbReference>
<protein>
    <recommendedName>
        <fullName evidence="1">AB hydrolase-1 domain-containing protein</fullName>
    </recommendedName>
</protein>
<evidence type="ECO:0000259" key="1">
    <source>
        <dbReference type="Pfam" id="PF12697"/>
    </source>
</evidence>
<feature type="domain" description="AB hydrolase-1" evidence="1">
    <location>
        <begin position="9"/>
        <end position="243"/>
    </location>
</feature>
<name>M2MGB6_BAUPA</name>
<organism evidence="2 3">
    <name type="scientific">Baudoinia panamericana (strain UAMH 10762)</name>
    <name type="common">Angels' share fungus</name>
    <name type="synonym">Baudoinia compniacensis (strain UAMH 10762)</name>
    <dbReference type="NCBI Taxonomy" id="717646"/>
    <lineage>
        <taxon>Eukaryota</taxon>
        <taxon>Fungi</taxon>
        <taxon>Dikarya</taxon>
        <taxon>Ascomycota</taxon>
        <taxon>Pezizomycotina</taxon>
        <taxon>Dothideomycetes</taxon>
        <taxon>Dothideomycetidae</taxon>
        <taxon>Mycosphaerellales</taxon>
        <taxon>Teratosphaeriaceae</taxon>
        <taxon>Baudoinia</taxon>
    </lineage>
</organism>
<dbReference type="AlphaFoldDB" id="M2MGB6"/>
<dbReference type="GeneID" id="19116686"/>
<reference evidence="2 3" key="1">
    <citation type="journal article" date="2012" name="PLoS Pathog.">
        <title>Diverse lifestyles and strategies of plant pathogenesis encoded in the genomes of eighteen Dothideomycetes fungi.</title>
        <authorList>
            <person name="Ohm R.A."/>
            <person name="Feau N."/>
            <person name="Henrissat B."/>
            <person name="Schoch C.L."/>
            <person name="Horwitz B.A."/>
            <person name="Barry K.W."/>
            <person name="Condon B.J."/>
            <person name="Copeland A.C."/>
            <person name="Dhillon B."/>
            <person name="Glaser F."/>
            <person name="Hesse C.N."/>
            <person name="Kosti I."/>
            <person name="LaButti K."/>
            <person name="Lindquist E.A."/>
            <person name="Lucas S."/>
            <person name="Salamov A.A."/>
            <person name="Bradshaw R.E."/>
            <person name="Ciuffetti L."/>
            <person name="Hamelin R.C."/>
            <person name="Kema G.H.J."/>
            <person name="Lawrence C."/>
            <person name="Scott J.A."/>
            <person name="Spatafora J.W."/>
            <person name="Turgeon B.G."/>
            <person name="de Wit P.J.G.M."/>
            <person name="Zhong S."/>
            <person name="Goodwin S.B."/>
            <person name="Grigoriev I.V."/>
        </authorList>
    </citation>
    <scope>NUCLEOTIDE SEQUENCE [LARGE SCALE GENOMIC DNA]</scope>
    <source>
        <strain evidence="2 3">UAMH 10762</strain>
    </source>
</reference>
<dbReference type="OrthoDB" id="1263307at2759"/>
<evidence type="ECO:0000313" key="2">
    <source>
        <dbReference type="EMBL" id="EMC95671.1"/>
    </source>
</evidence>
<dbReference type="InterPro" id="IPR000073">
    <property type="entry name" value="AB_hydrolase_1"/>
</dbReference>
<dbReference type="InterPro" id="IPR052897">
    <property type="entry name" value="Sec-Metab_Biosynth_Hydrolase"/>
</dbReference>
<keyword evidence="3" id="KW-1185">Reference proteome</keyword>
<proteinExistence type="predicted"/>
<dbReference type="Pfam" id="PF12697">
    <property type="entry name" value="Abhydrolase_6"/>
    <property type="match status" value="1"/>
</dbReference>
<dbReference type="OMA" id="VRCQEGH"/>
<sequence length="253" mass="28163">MSNNLKPSILLIPGSWHNGPKHYYQLIDRLRNAGYEVDALEMPCVCDDPKDKHYSDDYEHVRNALRTLADQGKDIVMVMHSRGGHIGSDACKGFGKAERAEAGHLGGIVHMVYLAAFAIAENESIFTAFGQQPAPFVRITKTSGGEISFIINPEHYIYHDCPAEEVKKAIADLRPSAAVTETEPSTFAGWKHYASTYLLCENDQALLPRFQEMFLCQPGAKFNVERCDAGHSPFMSRPDFTAEVVRRACGEKI</sequence>
<dbReference type="KEGG" id="bcom:BAUCODRAFT_71724"/>
<dbReference type="RefSeq" id="XP_007676995.1">
    <property type="nucleotide sequence ID" value="XM_007678805.1"/>
</dbReference>
<dbReference type="EMBL" id="KB445556">
    <property type="protein sequence ID" value="EMC95671.1"/>
    <property type="molecule type" value="Genomic_DNA"/>
</dbReference>
<dbReference type="HOGENOM" id="CLU_046066_1_3_1"/>
<dbReference type="PANTHER" id="PTHR37017:SF11">
    <property type="entry name" value="ESTERASE_LIPASE_THIOESTERASE DOMAIN-CONTAINING PROTEIN"/>
    <property type="match status" value="1"/>
</dbReference>
<dbReference type="PANTHER" id="PTHR37017">
    <property type="entry name" value="AB HYDROLASE-1 DOMAIN-CONTAINING PROTEIN-RELATED"/>
    <property type="match status" value="1"/>
</dbReference>
<dbReference type="Proteomes" id="UP000011761">
    <property type="component" value="Unassembled WGS sequence"/>
</dbReference>
<evidence type="ECO:0000313" key="3">
    <source>
        <dbReference type="Proteomes" id="UP000011761"/>
    </source>
</evidence>